<name>A0ACD5V9K7_AVESA</name>
<accession>A0ACD5V9K7</accession>
<sequence length="477" mass="54793">MQKDYRDDRLSNLPDDIVLNIVERLDTADATRTSILSRRWKLIPAMLSKIVMTVGSFEPWHDNWSILTFDDTVRAWANGTMHEATRSILESRATSDLYTIQCVVCLEFYLGDEFTILIGQTVANAMAAHKVASAEFTILTKVRARCTDDNLLTQGAQFMSFFDACPNAFGGLTRLSLERLRLGESQFPKVFSICKQLKDLRLYSCDMGSLSLLELEHPQLRKAEIAACDFEMVDLKWLPKLTVLSFEYWFYKNDPFSLGYAPLLQSVSISNIGLSSHKVLKLSQLLAKASSISDLHLNFKCESIWVKPEGWKQLSTVFHGLRYVKLMNISEECDLNWTMFILQGAPTLKELCVTVQDHFCEIIRGVSRKSHGLSEEKKDKEVVNWETSLGFKHTSLAVFRIFGFQAQEKFVSYIKSVVEAAVNLEKIYLHDKPLCRKCRRRVRRTSMYPRTWKHKSYIREEINKGTRPPVVGIHFLK</sequence>
<proteinExistence type="predicted"/>
<evidence type="ECO:0000313" key="1">
    <source>
        <dbReference type="EnsemblPlants" id="AVESA.00010b.r2.2DG0394620.1.CDS"/>
    </source>
</evidence>
<dbReference type="Proteomes" id="UP001732700">
    <property type="component" value="Chromosome 2D"/>
</dbReference>
<evidence type="ECO:0000313" key="2">
    <source>
        <dbReference type="Proteomes" id="UP001732700"/>
    </source>
</evidence>
<organism evidence="1 2">
    <name type="scientific">Avena sativa</name>
    <name type="common">Oat</name>
    <dbReference type="NCBI Taxonomy" id="4498"/>
    <lineage>
        <taxon>Eukaryota</taxon>
        <taxon>Viridiplantae</taxon>
        <taxon>Streptophyta</taxon>
        <taxon>Embryophyta</taxon>
        <taxon>Tracheophyta</taxon>
        <taxon>Spermatophyta</taxon>
        <taxon>Magnoliopsida</taxon>
        <taxon>Liliopsida</taxon>
        <taxon>Poales</taxon>
        <taxon>Poaceae</taxon>
        <taxon>BOP clade</taxon>
        <taxon>Pooideae</taxon>
        <taxon>Poodae</taxon>
        <taxon>Poeae</taxon>
        <taxon>Poeae Chloroplast Group 1 (Aveneae type)</taxon>
        <taxon>Aveninae</taxon>
        <taxon>Avena</taxon>
    </lineage>
</organism>
<reference evidence="1" key="1">
    <citation type="submission" date="2021-05" db="EMBL/GenBank/DDBJ databases">
        <authorList>
            <person name="Scholz U."/>
            <person name="Mascher M."/>
            <person name="Fiebig A."/>
        </authorList>
    </citation>
    <scope>NUCLEOTIDE SEQUENCE [LARGE SCALE GENOMIC DNA]</scope>
</reference>
<keyword evidence="2" id="KW-1185">Reference proteome</keyword>
<dbReference type="EnsemblPlants" id="AVESA.00010b.r2.2DG0394620.1">
    <property type="protein sequence ID" value="AVESA.00010b.r2.2DG0394620.1.CDS"/>
    <property type="gene ID" value="AVESA.00010b.r2.2DG0394620"/>
</dbReference>
<reference evidence="1" key="2">
    <citation type="submission" date="2025-09" db="UniProtKB">
        <authorList>
            <consortium name="EnsemblPlants"/>
        </authorList>
    </citation>
    <scope>IDENTIFICATION</scope>
</reference>
<protein>
    <submittedName>
        <fullName evidence="1">Uncharacterized protein</fullName>
    </submittedName>
</protein>